<protein>
    <submittedName>
        <fullName evidence="3">Uncharacterized protein</fullName>
    </submittedName>
</protein>
<evidence type="ECO:0000313" key="3">
    <source>
        <dbReference type="WBParaSite" id="ALUE_0001405101-mRNA-1"/>
    </source>
</evidence>
<evidence type="ECO:0000256" key="1">
    <source>
        <dbReference type="SAM" id="MobiDB-lite"/>
    </source>
</evidence>
<dbReference type="AlphaFoldDB" id="A0A0M3I9D0"/>
<proteinExistence type="predicted"/>
<reference evidence="3" key="1">
    <citation type="submission" date="2017-02" db="UniProtKB">
        <authorList>
            <consortium name="WormBaseParasite"/>
        </authorList>
    </citation>
    <scope>IDENTIFICATION</scope>
</reference>
<sequence length="315" mass="35704">MKTKNHGIATASGRESLKFSKNIKEFAKLCKKFLADPGSLRELLAMQKRLEGMRQSCAFVDMAFRTLYDRRLYNRAVVQQTPLVLDHFRVNANDANTQLKLNDPTIAPFLWEQLNEWRSLQRSSPWHRRYRKCSCALKSTENRRTKYLAMIESLECDISSLEKIASLGADELEQLQLKLRKMNDPSSQLVLGSCEPSVSRASNRSLPPMPSPAGLHENSTSSDEQEGAEEFWSTVVRQGSSETGMCLKPTNPEQALCKLTSAKILDARRNVQASSTSHIPFTSPPRFLDVRFRPEADAVLVTSQQLFRKRRAPEV</sequence>
<dbReference type="Proteomes" id="UP000036681">
    <property type="component" value="Unplaced"/>
</dbReference>
<evidence type="ECO:0000313" key="2">
    <source>
        <dbReference type="Proteomes" id="UP000036681"/>
    </source>
</evidence>
<dbReference type="WBParaSite" id="ALUE_0001405101-mRNA-1">
    <property type="protein sequence ID" value="ALUE_0001405101-mRNA-1"/>
    <property type="gene ID" value="ALUE_0001405101"/>
</dbReference>
<organism evidence="2 3">
    <name type="scientific">Ascaris lumbricoides</name>
    <name type="common">Giant roundworm</name>
    <dbReference type="NCBI Taxonomy" id="6252"/>
    <lineage>
        <taxon>Eukaryota</taxon>
        <taxon>Metazoa</taxon>
        <taxon>Ecdysozoa</taxon>
        <taxon>Nematoda</taxon>
        <taxon>Chromadorea</taxon>
        <taxon>Rhabditida</taxon>
        <taxon>Spirurina</taxon>
        <taxon>Ascaridomorpha</taxon>
        <taxon>Ascaridoidea</taxon>
        <taxon>Ascarididae</taxon>
        <taxon>Ascaris</taxon>
    </lineage>
</organism>
<feature type="region of interest" description="Disordered" evidence="1">
    <location>
        <begin position="187"/>
        <end position="231"/>
    </location>
</feature>
<name>A0A0M3I9D0_ASCLU</name>
<accession>A0A0M3I9D0</accession>
<keyword evidence="2" id="KW-1185">Reference proteome</keyword>